<dbReference type="AlphaFoldDB" id="A0A8C6ST83"/>
<evidence type="ECO:0000313" key="1">
    <source>
        <dbReference type="Ensembl" id="ENSNMLP00000010573.1"/>
    </source>
</evidence>
<name>A0A8C6ST83_9GOBI</name>
<protein>
    <submittedName>
        <fullName evidence="1">Uncharacterized protein</fullName>
    </submittedName>
</protein>
<keyword evidence="2" id="KW-1185">Reference proteome</keyword>
<reference evidence="1" key="1">
    <citation type="submission" date="2025-08" db="UniProtKB">
        <authorList>
            <consortium name="Ensembl"/>
        </authorList>
    </citation>
    <scope>IDENTIFICATION</scope>
</reference>
<organism evidence="1 2">
    <name type="scientific">Neogobius melanostomus</name>
    <name type="common">round goby</name>
    <dbReference type="NCBI Taxonomy" id="47308"/>
    <lineage>
        <taxon>Eukaryota</taxon>
        <taxon>Metazoa</taxon>
        <taxon>Chordata</taxon>
        <taxon>Craniata</taxon>
        <taxon>Vertebrata</taxon>
        <taxon>Euteleostomi</taxon>
        <taxon>Actinopterygii</taxon>
        <taxon>Neopterygii</taxon>
        <taxon>Teleostei</taxon>
        <taxon>Neoteleostei</taxon>
        <taxon>Acanthomorphata</taxon>
        <taxon>Gobiaria</taxon>
        <taxon>Gobiiformes</taxon>
        <taxon>Gobioidei</taxon>
        <taxon>Gobiidae</taxon>
        <taxon>Benthophilinae</taxon>
        <taxon>Neogobiini</taxon>
        <taxon>Neogobius</taxon>
    </lineage>
</organism>
<dbReference type="Ensembl" id="ENSNMLT00000011956.1">
    <property type="protein sequence ID" value="ENSNMLP00000010573.1"/>
    <property type="gene ID" value="ENSNMLG00000007285.1"/>
</dbReference>
<reference evidence="1" key="2">
    <citation type="submission" date="2025-09" db="UniProtKB">
        <authorList>
            <consortium name="Ensembl"/>
        </authorList>
    </citation>
    <scope>IDENTIFICATION</scope>
</reference>
<proteinExistence type="predicted"/>
<dbReference type="Proteomes" id="UP000694523">
    <property type="component" value="Unplaced"/>
</dbReference>
<evidence type="ECO:0000313" key="2">
    <source>
        <dbReference type="Proteomes" id="UP000694523"/>
    </source>
</evidence>
<sequence length="233" mass="26745">FPLSLEEGFSYLSRLSRGWRVGDQINPKLLHTFTTECSLSVLSLKGSACFYHTHCKGALLLLRSPRISTKPSAVFLYHLALTDGLLLSRWTLTCGHKLALCFDLDLENVLTQDLRACWIKEAWTVACNHLFNAHLFLGLLGLEATFVSRWPLQTRSIRTSHCARLGCTLVWILVLVELIFVMFSKTQSDPSSHSFFSMDALSFCLRKVLWLCDLWLHYNILYYKPLKRKSSFH</sequence>
<accession>A0A8C6ST83</accession>